<dbReference type="OrthoDB" id="9790652at2"/>
<evidence type="ECO:0000256" key="2">
    <source>
        <dbReference type="ARBA" id="ARBA00023315"/>
    </source>
</evidence>
<evidence type="ECO:0000256" key="1">
    <source>
        <dbReference type="ARBA" id="ARBA00022679"/>
    </source>
</evidence>
<dbReference type="NCBIfam" id="TIGR03827">
    <property type="entry name" value="GNAT_ablB"/>
    <property type="match status" value="1"/>
</dbReference>
<name>I3E9K5_BACMM</name>
<keyword evidence="1 4" id="KW-0808">Transferase</keyword>
<keyword evidence="2" id="KW-0012">Acyltransferase</keyword>
<dbReference type="InterPro" id="IPR016181">
    <property type="entry name" value="Acyl_CoA_acyltransferase"/>
</dbReference>
<reference evidence="4 5" key="1">
    <citation type="journal article" date="2015" name="BMC Genomics">
        <title>Transcriptome analysis of thermophilic methylotrophic Bacillus methanolicus MGA3 using RNA-sequencing provides detailed insights into its previously uncharted transcriptional landscape.</title>
        <authorList>
            <person name="Irla M."/>
            <person name="Neshat A."/>
            <person name="Brautaset T."/>
            <person name="Ruckert C."/>
            <person name="Kalinowski J."/>
            <person name="Wendisch V.F."/>
        </authorList>
    </citation>
    <scope>NUCLEOTIDE SEQUENCE [LARGE SCALE GENOMIC DNA]</scope>
    <source>
        <strain evidence="5">MGA3 / ATCC 53907</strain>
    </source>
</reference>
<dbReference type="EMBL" id="CP007739">
    <property type="protein sequence ID" value="AIE60424.1"/>
    <property type="molecule type" value="Genomic_DNA"/>
</dbReference>
<dbReference type="CDD" id="cd04301">
    <property type="entry name" value="NAT_SF"/>
    <property type="match status" value="1"/>
</dbReference>
<protein>
    <submittedName>
        <fullName evidence="4">GCN5-related N-acetyltransferase</fullName>
    </submittedName>
</protein>
<evidence type="ECO:0000259" key="3">
    <source>
        <dbReference type="PROSITE" id="PS51186"/>
    </source>
</evidence>
<accession>I3E9K5</accession>
<evidence type="ECO:0000313" key="5">
    <source>
        <dbReference type="Proteomes" id="UP000027602"/>
    </source>
</evidence>
<organism evidence="4 5">
    <name type="scientific">Bacillus methanolicus (strain MGA3 / ATCC 53907)</name>
    <dbReference type="NCBI Taxonomy" id="796606"/>
    <lineage>
        <taxon>Bacteria</taxon>
        <taxon>Bacillati</taxon>
        <taxon>Bacillota</taxon>
        <taxon>Bacilli</taxon>
        <taxon>Bacillales</taxon>
        <taxon>Bacillaceae</taxon>
        <taxon>Bacillus</taxon>
    </lineage>
</organism>
<dbReference type="AlphaFoldDB" id="I3E9K5"/>
<evidence type="ECO:0000313" key="4">
    <source>
        <dbReference type="EMBL" id="AIE60424.1"/>
    </source>
</evidence>
<dbReference type="Gene3D" id="3.40.630.30">
    <property type="match status" value="1"/>
</dbReference>
<dbReference type="InterPro" id="IPR000182">
    <property type="entry name" value="GNAT_dom"/>
</dbReference>
<sequence length="284" mass="33090">MNDLSNVLRVNGKNYALEVFVDPYNKRLRVDDYAGNINEVLQKAETLSAENKAEKLIIKGRREDFTLLLKSCFQFEAVIDHYFLGSDAYVFAKYYTNERKKSDHWITEDQIIHRVTSLGRQEKNGMPPKEYVLLKAEETDANELAELYKDVFEVYPTPLCDPEYIKKTMRDGTVYFCFRFQGKIVSAASAEVQTFYKNAELTDCATLKEHRKHGLMKVLLQRLEEELKLNGIFHVYTIARALSFGMNAVFHQLGYKYTGRLMNNCYIFNKLEDMNIWCKNLSIS</sequence>
<keyword evidence="5" id="KW-1185">Reference proteome</keyword>
<dbReference type="InterPro" id="IPR050680">
    <property type="entry name" value="YpeA/RimI_acetyltransf"/>
</dbReference>
<dbReference type="PROSITE" id="PS51186">
    <property type="entry name" value="GNAT"/>
    <property type="match status" value="1"/>
</dbReference>
<dbReference type="SUPFAM" id="SSF55729">
    <property type="entry name" value="Acyl-CoA N-acyltransferases (Nat)"/>
    <property type="match status" value="1"/>
</dbReference>
<dbReference type="RefSeq" id="WP_004434997.1">
    <property type="nucleotide sequence ID" value="NZ_ADWW01000002.1"/>
</dbReference>
<dbReference type="KEGG" id="bmet:BMMGA3_10140"/>
<dbReference type="PANTHER" id="PTHR43420:SF52">
    <property type="entry name" value="N-ACETYLTRANSFERASE YODP"/>
    <property type="match status" value="1"/>
</dbReference>
<proteinExistence type="predicted"/>
<dbReference type="Pfam" id="PF00583">
    <property type="entry name" value="Acetyltransf_1"/>
    <property type="match status" value="1"/>
</dbReference>
<dbReference type="HOGENOM" id="CLU_081246_0_0_9"/>
<feature type="domain" description="N-acetyltransferase" evidence="3">
    <location>
        <begin position="131"/>
        <end position="272"/>
    </location>
</feature>
<dbReference type="InterPro" id="IPR022525">
    <property type="entry name" value="GNAT_AblB"/>
</dbReference>
<gene>
    <name evidence="4" type="ORF">BMMGA3_10140</name>
</gene>
<dbReference type="eggNOG" id="COG0456">
    <property type="taxonomic scope" value="Bacteria"/>
</dbReference>
<dbReference type="PANTHER" id="PTHR43420">
    <property type="entry name" value="ACETYLTRANSFERASE"/>
    <property type="match status" value="1"/>
</dbReference>
<dbReference type="GO" id="GO:0008080">
    <property type="term" value="F:N-acetyltransferase activity"/>
    <property type="evidence" value="ECO:0007669"/>
    <property type="project" value="InterPro"/>
</dbReference>
<dbReference type="STRING" id="796606.BMMGA3_10140"/>
<dbReference type="Proteomes" id="UP000027602">
    <property type="component" value="Chromosome"/>
</dbReference>